<accession>A0A1M7A4Z0</accession>
<dbReference type="RefSeq" id="WP_072707174.1">
    <property type="nucleotide sequence ID" value="NZ_FRCF01000002.1"/>
</dbReference>
<protein>
    <submittedName>
        <fullName evidence="3">Prolyl oligopeptidase family protein</fullName>
    </submittedName>
</protein>
<dbReference type="PANTHER" id="PTHR42776:SF27">
    <property type="entry name" value="DIPEPTIDYL PEPTIDASE FAMILY MEMBER 6"/>
    <property type="match status" value="1"/>
</dbReference>
<evidence type="ECO:0000313" key="4">
    <source>
        <dbReference type="Proteomes" id="UP000184206"/>
    </source>
</evidence>
<dbReference type="OrthoDB" id="108903at2"/>
<organism evidence="3 4">
    <name type="scientific">Lacicoccus alkaliphilus DSM 16010</name>
    <dbReference type="NCBI Taxonomy" id="1123231"/>
    <lineage>
        <taxon>Bacteria</taxon>
        <taxon>Bacillati</taxon>
        <taxon>Bacillota</taxon>
        <taxon>Bacilli</taxon>
        <taxon>Bacillales</taxon>
        <taxon>Salinicoccaceae</taxon>
        <taxon>Lacicoccus</taxon>
    </lineage>
</organism>
<dbReference type="InterPro" id="IPR001375">
    <property type="entry name" value="Peptidase_S9_cat"/>
</dbReference>
<proteinExistence type="predicted"/>
<keyword evidence="4" id="KW-1185">Reference proteome</keyword>
<feature type="domain" description="Peptidase S9 prolyl oligopeptidase catalytic" evidence="2">
    <location>
        <begin position="360"/>
        <end position="558"/>
    </location>
</feature>
<dbReference type="Pfam" id="PF00326">
    <property type="entry name" value="Peptidase_S9"/>
    <property type="match status" value="1"/>
</dbReference>
<dbReference type="SUPFAM" id="SSF53474">
    <property type="entry name" value="alpha/beta-Hydrolases"/>
    <property type="match status" value="1"/>
</dbReference>
<dbReference type="Gene3D" id="3.40.50.1820">
    <property type="entry name" value="alpha/beta hydrolase"/>
    <property type="match status" value="1"/>
</dbReference>
<reference evidence="3 4" key="1">
    <citation type="submission" date="2016-11" db="EMBL/GenBank/DDBJ databases">
        <authorList>
            <person name="Jaros S."/>
            <person name="Januszkiewicz K."/>
            <person name="Wedrychowicz H."/>
        </authorList>
    </citation>
    <scope>NUCLEOTIDE SEQUENCE [LARGE SCALE GENOMIC DNA]</scope>
    <source>
        <strain evidence="3 4">DSM 16010</strain>
    </source>
</reference>
<dbReference type="InterPro" id="IPR029058">
    <property type="entry name" value="AB_hydrolase_fold"/>
</dbReference>
<dbReference type="STRING" id="1123231.SAMN02745189_00029"/>
<dbReference type="Proteomes" id="UP000184206">
    <property type="component" value="Unassembled WGS sequence"/>
</dbReference>
<dbReference type="GO" id="GO:0006508">
    <property type="term" value="P:proteolysis"/>
    <property type="evidence" value="ECO:0007669"/>
    <property type="project" value="InterPro"/>
</dbReference>
<dbReference type="SUPFAM" id="SSF82171">
    <property type="entry name" value="DPP6 N-terminal domain-like"/>
    <property type="match status" value="1"/>
</dbReference>
<evidence type="ECO:0000256" key="1">
    <source>
        <dbReference type="ARBA" id="ARBA00022801"/>
    </source>
</evidence>
<evidence type="ECO:0000259" key="2">
    <source>
        <dbReference type="Pfam" id="PF00326"/>
    </source>
</evidence>
<name>A0A1M7A4Z0_9BACL</name>
<dbReference type="GO" id="GO:0004252">
    <property type="term" value="F:serine-type endopeptidase activity"/>
    <property type="evidence" value="ECO:0007669"/>
    <property type="project" value="InterPro"/>
</dbReference>
<dbReference type="InterPro" id="IPR002470">
    <property type="entry name" value="Peptidase_S9A"/>
</dbReference>
<dbReference type="AlphaFoldDB" id="A0A1M7A4Z0"/>
<dbReference type="EMBL" id="FRCF01000002">
    <property type="protein sequence ID" value="SHL37725.1"/>
    <property type="molecule type" value="Genomic_DNA"/>
</dbReference>
<dbReference type="PRINTS" id="PR00862">
    <property type="entry name" value="PROLIGOPTASE"/>
</dbReference>
<gene>
    <name evidence="3" type="ORF">SAMN02745189_00029</name>
</gene>
<sequence>MTNFIKYLNIKLKDGHLYYISDETGKRELHKYNLADSSSAQVTNEVQNVKNYWFVNDHLMISTDYNGNEREQLKLAEEELELTYAPDYYHHYGTYMDGHLFYFRNHQEKSEFELCRSDLKGESGIIRSFQNPTKIISKFQDNQLLLSQDVTNIDSQLYLYDIVADEMEKLPFPEGRFKNYHSMGEDAAIFVSDFNNGYMNLYSLDKNTWAYERLTDFNWNVEHLILDGGTAYLTLNVNGYSTLYEYEIENGRLTPLEILTDGVIHSMKKEQGGLYILYSSMSEPHSFYKYDIGSGTLEKMFGNSPADTPVETAADTYVSFDALDVPYYLYKQPGENVRTVIHIHGGPESQARPEFNELYYKLYEAGYQIAVPNIRGSTGYHKFYIGLDDQLKRLDALEDIVHLRTHLIERESADPDNVFIMGRSYGGFMTLMAMTQYPDLWKGAVDIVGISHLRTLLQNTSKWRRHLRSHEYGFIGTHDDFFEATAPLENIQREMPPLRIFHSKYDVRVPFSESDQMYGRMKRKGRDVDFVAYENEGHQYMHTENIDDMNGEIVNFFNGLSREK</sequence>
<keyword evidence="1" id="KW-0378">Hydrolase</keyword>
<evidence type="ECO:0000313" key="3">
    <source>
        <dbReference type="EMBL" id="SHL37725.1"/>
    </source>
</evidence>
<dbReference type="PANTHER" id="PTHR42776">
    <property type="entry name" value="SERINE PEPTIDASE S9 FAMILY MEMBER"/>
    <property type="match status" value="1"/>
</dbReference>